<accession>A0A7S4GK95</accession>
<reference evidence="3" key="1">
    <citation type="submission" date="2021-01" db="EMBL/GenBank/DDBJ databases">
        <authorList>
            <person name="Corre E."/>
            <person name="Pelletier E."/>
            <person name="Niang G."/>
            <person name="Scheremetjew M."/>
            <person name="Finn R."/>
            <person name="Kale V."/>
            <person name="Holt S."/>
            <person name="Cochrane G."/>
            <person name="Meng A."/>
            <person name="Brown T."/>
            <person name="Cohen L."/>
        </authorList>
    </citation>
    <scope>NUCLEOTIDE SEQUENCE</scope>
    <source>
        <strain evidence="3">CCMP1594</strain>
    </source>
</reference>
<dbReference type="AlphaFoldDB" id="A0A7S4GK95"/>
<dbReference type="PANTHER" id="PTHR35734">
    <property type="entry name" value="OS01G0805200 PROTEIN"/>
    <property type="match status" value="1"/>
</dbReference>
<evidence type="ECO:0000256" key="2">
    <source>
        <dbReference type="SAM" id="Phobius"/>
    </source>
</evidence>
<feature type="transmembrane region" description="Helical" evidence="2">
    <location>
        <begin position="128"/>
        <end position="146"/>
    </location>
</feature>
<keyword evidence="2" id="KW-0472">Membrane</keyword>
<dbReference type="Pfam" id="PF11460">
    <property type="entry name" value="DUF3007"/>
    <property type="match status" value="1"/>
</dbReference>
<feature type="region of interest" description="Disordered" evidence="1">
    <location>
        <begin position="211"/>
        <end position="232"/>
    </location>
</feature>
<evidence type="ECO:0008006" key="4">
    <source>
        <dbReference type="Google" id="ProtNLM"/>
    </source>
</evidence>
<organism evidence="3">
    <name type="scientific">Eutreptiella gymnastica</name>
    <dbReference type="NCBI Taxonomy" id="73025"/>
    <lineage>
        <taxon>Eukaryota</taxon>
        <taxon>Discoba</taxon>
        <taxon>Euglenozoa</taxon>
        <taxon>Euglenida</taxon>
        <taxon>Spirocuta</taxon>
        <taxon>Euglenophyceae</taxon>
        <taxon>Eutreptiales</taxon>
        <taxon>Eutreptiaceae</taxon>
        <taxon>Eutreptiella</taxon>
    </lineage>
</organism>
<feature type="transmembrane region" description="Helical" evidence="2">
    <location>
        <begin position="158"/>
        <end position="178"/>
    </location>
</feature>
<name>A0A7S4GK95_9EUGL</name>
<keyword evidence="2" id="KW-0812">Transmembrane</keyword>
<gene>
    <name evidence="3" type="ORF">EGYM00163_LOCUS50881</name>
</gene>
<dbReference type="InterPro" id="IPR021562">
    <property type="entry name" value="DUF3007"/>
</dbReference>
<feature type="compositionally biased region" description="Basic and acidic residues" evidence="1">
    <location>
        <begin position="221"/>
        <end position="232"/>
    </location>
</feature>
<dbReference type="EMBL" id="HBJA01147839">
    <property type="protein sequence ID" value="CAE0839509.1"/>
    <property type="molecule type" value="Transcribed_RNA"/>
</dbReference>
<evidence type="ECO:0000256" key="1">
    <source>
        <dbReference type="SAM" id="MobiDB-lite"/>
    </source>
</evidence>
<dbReference type="PANTHER" id="PTHR35734:SF1">
    <property type="entry name" value="OS01G0805200 PROTEIN"/>
    <property type="match status" value="1"/>
</dbReference>
<sequence length="232" mass="25755">MSAICGNVVASHHPQYMDVEKPHQWACSARGIAVALSVTAVVLLFTFITGHDSLQAQQAAHVSMTRPIVSHPSAVYQPMASTQVPSRALPYRTSMIMRAAEEGEDASSVEAEPQPVKNTEFGYSRKDVTIITVGLTVFGFAIYYGLQAFGMEEGQAGTTTMIVFNAALLFGWVGSYLFRVGTKSMTYVQQLNDYEEAVMLKRYEEMDEEEREAMMAAPMPKPEKPNDIRRWL</sequence>
<feature type="transmembrane region" description="Helical" evidence="2">
    <location>
        <begin position="29"/>
        <end position="48"/>
    </location>
</feature>
<keyword evidence="2" id="KW-1133">Transmembrane helix</keyword>
<protein>
    <recommendedName>
        <fullName evidence="4">Transmembrane protein</fullName>
    </recommendedName>
</protein>
<evidence type="ECO:0000313" key="3">
    <source>
        <dbReference type="EMBL" id="CAE0839509.1"/>
    </source>
</evidence>
<proteinExistence type="predicted"/>